<proteinExistence type="predicted"/>
<keyword evidence="1" id="KW-0812">Transmembrane</keyword>
<comment type="caution">
    <text evidence="2">The sequence shown here is derived from an EMBL/GenBank/DDBJ whole genome shotgun (WGS) entry which is preliminary data.</text>
</comment>
<accession>K5ZUQ5</accession>
<dbReference type="Proteomes" id="UP000006330">
    <property type="component" value="Unassembled WGS sequence"/>
</dbReference>
<keyword evidence="1" id="KW-1133">Transmembrane helix</keyword>
<organism evidence="2 3">
    <name type="scientific">Parabacteroides goldsteinii CL02T12C30</name>
    <dbReference type="NCBI Taxonomy" id="999418"/>
    <lineage>
        <taxon>Bacteria</taxon>
        <taxon>Pseudomonadati</taxon>
        <taxon>Bacteroidota</taxon>
        <taxon>Bacteroidia</taxon>
        <taxon>Bacteroidales</taxon>
        <taxon>Tannerellaceae</taxon>
        <taxon>Parabacteroides</taxon>
    </lineage>
</organism>
<dbReference type="HOGENOM" id="CLU_129827_0_0_10"/>
<gene>
    <name evidence="2" type="ORF">HMPREF1076_02397</name>
</gene>
<reference evidence="2 3" key="1">
    <citation type="submission" date="2012-02" db="EMBL/GenBank/DDBJ databases">
        <title>The Genome Sequence of Parabacteroides goldsteinii CL02T12C30.</title>
        <authorList>
            <consortium name="The Broad Institute Genome Sequencing Platform"/>
            <person name="Earl A."/>
            <person name="Ward D."/>
            <person name="Feldgarden M."/>
            <person name="Gevers D."/>
            <person name="Zitomersky N.L."/>
            <person name="Coyne M.J."/>
            <person name="Comstock L.E."/>
            <person name="Young S.K."/>
            <person name="Zeng Q."/>
            <person name="Gargeya S."/>
            <person name="Fitzgerald M."/>
            <person name="Haas B."/>
            <person name="Abouelleil A."/>
            <person name="Alvarado L."/>
            <person name="Arachchi H.M."/>
            <person name="Berlin A."/>
            <person name="Chapman S.B."/>
            <person name="Gearin G."/>
            <person name="Goldberg J."/>
            <person name="Griggs A."/>
            <person name="Gujja S."/>
            <person name="Hansen M."/>
            <person name="Heiman D."/>
            <person name="Howarth C."/>
            <person name="Larimer J."/>
            <person name="Lui A."/>
            <person name="MacDonald P.J.P."/>
            <person name="McCowen C."/>
            <person name="Montmayeur A."/>
            <person name="Murphy C."/>
            <person name="Neiman D."/>
            <person name="Pearson M."/>
            <person name="Priest M."/>
            <person name="Roberts A."/>
            <person name="Saif S."/>
            <person name="Shea T."/>
            <person name="Sisk P."/>
            <person name="Stolte C."/>
            <person name="Sykes S."/>
            <person name="Wortman J."/>
            <person name="Nusbaum C."/>
            <person name="Birren B."/>
        </authorList>
    </citation>
    <scope>NUCLEOTIDE SEQUENCE [LARGE SCALE GENOMIC DNA]</scope>
    <source>
        <strain evidence="2 3">CL02T12C30</strain>
    </source>
</reference>
<sequence length="177" mass="19502">MIIETFAPIVERILVKLQGVLNSSWGWLMSFAAFLLNFMAPVKYAFAAMGLAILMDMAFGMLSARKQGKFLLSQSGRDTPAKVIVYGGFMLVVYATERIFGDDASLLTKGGCALACACELWSMLGSVLIIWPKMLFPKLLKLQLRGEIESKLGKNISNILDKEENKNGKTTQGNPEQ</sequence>
<evidence type="ECO:0008006" key="4">
    <source>
        <dbReference type="Google" id="ProtNLM"/>
    </source>
</evidence>
<feature type="transmembrane region" description="Helical" evidence="1">
    <location>
        <begin position="44"/>
        <end position="62"/>
    </location>
</feature>
<keyword evidence="1" id="KW-0472">Membrane</keyword>
<dbReference type="RefSeq" id="WP_007654381.1">
    <property type="nucleotide sequence ID" value="NZ_JH976473.1"/>
</dbReference>
<feature type="transmembrane region" description="Helical" evidence="1">
    <location>
        <begin position="20"/>
        <end position="38"/>
    </location>
</feature>
<feature type="transmembrane region" description="Helical" evidence="1">
    <location>
        <begin position="83"/>
        <end position="100"/>
    </location>
</feature>
<evidence type="ECO:0000313" key="3">
    <source>
        <dbReference type="Proteomes" id="UP000006330"/>
    </source>
</evidence>
<protein>
    <recommendedName>
        <fullName evidence="4">Toxin secretion/phage lysis holin</fullName>
    </recommendedName>
</protein>
<feature type="transmembrane region" description="Helical" evidence="1">
    <location>
        <begin position="106"/>
        <end position="131"/>
    </location>
</feature>
<dbReference type="PATRIC" id="fig|999418.3.peg.2438"/>
<evidence type="ECO:0000256" key="1">
    <source>
        <dbReference type="SAM" id="Phobius"/>
    </source>
</evidence>
<evidence type="ECO:0000313" key="2">
    <source>
        <dbReference type="EMBL" id="EKN15060.1"/>
    </source>
</evidence>
<name>K5ZUQ5_9BACT</name>
<dbReference type="EMBL" id="AGZO01000017">
    <property type="protein sequence ID" value="EKN15060.1"/>
    <property type="molecule type" value="Genomic_DNA"/>
</dbReference>
<dbReference type="GO" id="GO:0016020">
    <property type="term" value="C:membrane"/>
    <property type="evidence" value="ECO:0007669"/>
    <property type="project" value="UniProtKB-SubCell"/>
</dbReference>
<dbReference type="OrthoDB" id="1099463at2"/>
<dbReference type="AlphaFoldDB" id="K5ZUQ5"/>